<evidence type="ECO:0000313" key="3">
    <source>
        <dbReference type="Proteomes" id="UP000281553"/>
    </source>
</evidence>
<evidence type="ECO:0000256" key="1">
    <source>
        <dbReference type="SAM" id="MobiDB-lite"/>
    </source>
</evidence>
<organism evidence="2 3">
    <name type="scientific">Dibothriocephalus latus</name>
    <name type="common">Fish tapeworm</name>
    <name type="synonym">Diphyllobothrium latum</name>
    <dbReference type="NCBI Taxonomy" id="60516"/>
    <lineage>
        <taxon>Eukaryota</taxon>
        <taxon>Metazoa</taxon>
        <taxon>Spiralia</taxon>
        <taxon>Lophotrochozoa</taxon>
        <taxon>Platyhelminthes</taxon>
        <taxon>Cestoda</taxon>
        <taxon>Eucestoda</taxon>
        <taxon>Diphyllobothriidea</taxon>
        <taxon>Diphyllobothriidae</taxon>
        <taxon>Dibothriocephalus</taxon>
    </lineage>
</organism>
<dbReference type="OrthoDB" id="14833at2759"/>
<sequence>MHHVTAEIYAPDARTASSPSADGPCPVYRAVGEWNSSFRLHDLSTQVEETIDVGSIAVYPKYVRPLRLQAPEESQRLWEKVTEALRDGDINRASEEKFKLEDVQRVSENARTRLRLSHHPKYFQASATGWTYNNLAS</sequence>
<feature type="region of interest" description="Disordered" evidence="1">
    <location>
        <begin position="1"/>
        <end position="22"/>
    </location>
</feature>
<accession>A0A3P7LMU4</accession>
<name>A0A3P7LMU4_DIBLA</name>
<dbReference type="InterPro" id="IPR037239">
    <property type="entry name" value="OSBP_sf"/>
</dbReference>
<keyword evidence="3" id="KW-1185">Reference proteome</keyword>
<dbReference type="AlphaFoldDB" id="A0A3P7LMU4"/>
<dbReference type="Gene3D" id="3.30.70.3490">
    <property type="match status" value="1"/>
</dbReference>
<proteinExistence type="predicted"/>
<dbReference type="Proteomes" id="UP000281553">
    <property type="component" value="Unassembled WGS sequence"/>
</dbReference>
<gene>
    <name evidence="2" type="ORF">DILT_LOCUS8808</name>
</gene>
<dbReference type="SUPFAM" id="SSF144000">
    <property type="entry name" value="Oxysterol-binding protein-like"/>
    <property type="match status" value="1"/>
</dbReference>
<dbReference type="EMBL" id="UYRU01055242">
    <property type="protein sequence ID" value="VDN12977.1"/>
    <property type="molecule type" value="Genomic_DNA"/>
</dbReference>
<reference evidence="2 3" key="1">
    <citation type="submission" date="2018-11" db="EMBL/GenBank/DDBJ databases">
        <authorList>
            <consortium name="Pathogen Informatics"/>
        </authorList>
    </citation>
    <scope>NUCLEOTIDE SEQUENCE [LARGE SCALE GENOMIC DNA]</scope>
</reference>
<evidence type="ECO:0000313" key="2">
    <source>
        <dbReference type="EMBL" id="VDN12977.1"/>
    </source>
</evidence>
<protein>
    <submittedName>
        <fullName evidence="2">Uncharacterized protein</fullName>
    </submittedName>
</protein>